<sequence length="282" mass="30115">MSRQAILPSESRRAILQGHHVRGGFTLIELLVVIAIIAILIGLLLPAVQKVREAANRSSCTNNLKQIGIAVFNYHRETGSFPGRISPEDGFWSVQAAAHGLSLSREGTLVGFGYEWEYSAEKRDFWIGCVPVAPGLTASDSLLLRCDAGRAPSDDDMLVLSTPGADENRAAAFAAIRRSAEDAVANLLSKSDDAKSVEETADSFANRDALSTVFDDLDGNADGELTLSEICDRRTPLPHSIVESIGFYLQLGAGGEDVARLPGATMADVDPNATVPDLIGKH</sequence>
<evidence type="ECO:0000256" key="1">
    <source>
        <dbReference type="SAM" id="Phobius"/>
    </source>
</evidence>
<dbReference type="RefSeq" id="WP_150077584.1">
    <property type="nucleotide sequence ID" value="NZ_VWOX01000009.1"/>
</dbReference>
<keyword evidence="1" id="KW-0472">Membrane</keyword>
<dbReference type="Pfam" id="PF07963">
    <property type="entry name" value="N_methyl"/>
    <property type="match status" value="1"/>
</dbReference>
<evidence type="ECO:0000313" key="4">
    <source>
        <dbReference type="Proteomes" id="UP000324479"/>
    </source>
</evidence>
<dbReference type="Proteomes" id="UP000324479">
    <property type="component" value="Unassembled WGS sequence"/>
</dbReference>
<dbReference type="Pfam" id="PF07596">
    <property type="entry name" value="SBP_bac_10"/>
    <property type="match status" value="1"/>
</dbReference>
<organism evidence="3 4">
    <name type="scientific">Roseiconus nitratireducens</name>
    <dbReference type="NCBI Taxonomy" id="2605748"/>
    <lineage>
        <taxon>Bacteria</taxon>
        <taxon>Pseudomonadati</taxon>
        <taxon>Planctomycetota</taxon>
        <taxon>Planctomycetia</taxon>
        <taxon>Pirellulales</taxon>
        <taxon>Pirellulaceae</taxon>
        <taxon>Roseiconus</taxon>
    </lineage>
</organism>
<dbReference type="Gene3D" id="3.30.700.10">
    <property type="entry name" value="Glycoprotein, Type 4 Pilin"/>
    <property type="match status" value="1"/>
</dbReference>
<dbReference type="PANTHER" id="PTHR30093:SF2">
    <property type="entry name" value="TYPE II SECRETION SYSTEM PROTEIN H"/>
    <property type="match status" value="1"/>
</dbReference>
<dbReference type="SUPFAM" id="SSF54523">
    <property type="entry name" value="Pili subunits"/>
    <property type="match status" value="1"/>
</dbReference>
<comment type="caution">
    <text evidence="3">The sequence shown here is derived from an EMBL/GenBank/DDBJ whole genome shotgun (WGS) entry which is preliminary data.</text>
</comment>
<feature type="domain" description="DUF1559" evidence="2">
    <location>
        <begin position="49"/>
        <end position="92"/>
    </location>
</feature>
<keyword evidence="1" id="KW-0812">Transmembrane</keyword>
<dbReference type="InterPro" id="IPR018247">
    <property type="entry name" value="EF_Hand_1_Ca_BS"/>
</dbReference>
<dbReference type="PANTHER" id="PTHR30093">
    <property type="entry name" value="GENERAL SECRETION PATHWAY PROTEIN G"/>
    <property type="match status" value="1"/>
</dbReference>
<dbReference type="InterPro" id="IPR011453">
    <property type="entry name" value="DUF1559"/>
</dbReference>
<keyword evidence="1" id="KW-1133">Transmembrane helix</keyword>
<evidence type="ECO:0000259" key="2">
    <source>
        <dbReference type="Pfam" id="PF07596"/>
    </source>
</evidence>
<dbReference type="PROSITE" id="PS00409">
    <property type="entry name" value="PROKAR_NTER_METHYL"/>
    <property type="match status" value="1"/>
</dbReference>
<proteinExistence type="predicted"/>
<name>A0A5M6D5J8_9BACT</name>
<dbReference type="AlphaFoldDB" id="A0A5M6D5J8"/>
<dbReference type="EMBL" id="VWOX01000009">
    <property type="protein sequence ID" value="KAA5541850.1"/>
    <property type="molecule type" value="Genomic_DNA"/>
</dbReference>
<evidence type="ECO:0000313" key="3">
    <source>
        <dbReference type="EMBL" id="KAA5541850.1"/>
    </source>
</evidence>
<keyword evidence="4" id="KW-1185">Reference proteome</keyword>
<dbReference type="NCBIfam" id="TIGR02532">
    <property type="entry name" value="IV_pilin_GFxxxE"/>
    <property type="match status" value="1"/>
</dbReference>
<gene>
    <name evidence="3" type="ORF">FYK55_16745</name>
</gene>
<reference evidence="3 4" key="1">
    <citation type="submission" date="2019-08" db="EMBL/GenBank/DDBJ databases">
        <authorList>
            <person name="Dhanesh K."/>
            <person name="Kumar G."/>
            <person name="Sasikala C."/>
            <person name="Venkata Ramana C."/>
        </authorList>
    </citation>
    <scope>NUCLEOTIDE SEQUENCE [LARGE SCALE GENOMIC DNA]</scope>
    <source>
        <strain evidence="3 4">JC645</strain>
    </source>
</reference>
<dbReference type="InterPro" id="IPR012902">
    <property type="entry name" value="N_methyl_site"/>
</dbReference>
<feature type="transmembrane region" description="Helical" evidence="1">
    <location>
        <begin position="21"/>
        <end position="45"/>
    </location>
</feature>
<protein>
    <submittedName>
        <fullName evidence="3">DUF1559 domain-containing protein</fullName>
    </submittedName>
</protein>
<dbReference type="InterPro" id="IPR045584">
    <property type="entry name" value="Pilin-like"/>
</dbReference>
<dbReference type="PROSITE" id="PS00018">
    <property type="entry name" value="EF_HAND_1"/>
    <property type="match status" value="1"/>
</dbReference>
<accession>A0A5M6D5J8</accession>